<evidence type="ECO:0000256" key="8">
    <source>
        <dbReference type="ARBA" id="ARBA00022989"/>
    </source>
</evidence>
<protein>
    <recommendedName>
        <fullName evidence="3">histidine kinase</fullName>
        <ecNumber evidence="3">2.7.13.3</ecNumber>
    </recommendedName>
</protein>
<dbReference type="EC" id="2.7.13.3" evidence="3"/>
<dbReference type="InterPro" id="IPR050428">
    <property type="entry name" value="TCS_sensor_his_kinase"/>
</dbReference>
<keyword evidence="5" id="KW-0808">Transferase</keyword>
<evidence type="ECO:0000256" key="5">
    <source>
        <dbReference type="ARBA" id="ARBA00022679"/>
    </source>
</evidence>
<dbReference type="InterPro" id="IPR004358">
    <property type="entry name" value="Sig_transdc_His_kin-like_C"/>
</dbReference>
<evidence type="ECO:0000256" key="4">
    <source>
        <dbReference type="ARBA" id="ARBA00022553"/>
    </source>
</evidence>
<evidence type="ECO:0000256" key="1">
    <source>
        <dbReference type="ARBA" id="ARBA00000085"/>
    </source>
</evidence>
<dbReference type="PRINTS" id="PR00344">
    <property type="entry name" value="BCTRLSENSOR"/>
</dbReference>
<proteinExistence type="predicted"/>
<dbReference type="Gene3D" id="3.30.565.10">
    <property type="entry name" value="Histidine kinase-like ATPase, C-terminal domain"/>
    <property type="match status" value="1"/>
</dbReference>
<evidence type="ECO:0000256" key="2">
    <source>
        <dbReference type="ARBA" id="ARBA00004370"/>
    </source>
</evidence>
<dbReference type="SUPFAM" id="SSF55874">
    <property type="entry name" value="ATPase domain of HSP90 chaperone/DNA topoisomerase II/histidine kinase"/>
    <property type="match status" value="1"/>
</dbReference>
<dbReference type="STRING" id="555512.SAMN04487993_1001248"/>
<evidence type="ECO:0000256" key="3">
    <source>
        <dbReference type="ARBA" id="ARBA00012438"/>
    </source>
</evidence>
<dbReference type="GO" id="GO:0004673">
    <property type="term" value="F:protein histidine kinase activity"/>
    <property type="evidence" value="ECO:0007669"/>
    <property type="project" value="UniProtKB-EC"/>
</dbReference>
<dbReference type="InterPro" id="IPR003594">
    <property type="entry name" value="HATPase_dom"/>
</dbReference>
<evidence type="ECO:0000259" key="10">
    <source>
        <dbReference type="PROSITE" id="PS50109"/>
    </source>
</evidence>
<keyword evidence="8" id="KW-1133">Transmembrane helix</keyword>
<name>A0A1G8I6G2_9RHOB</name>
<keyword evidence="6" id="KW-0812">Transmembrane</keyword>
<evidence type="ECO:0000256" key="7">
    <source>
        <dbReference type="ARBA" id="ARBA00022777"/>
    </source>
</evidence>
<keyword evidence="12" id="KW-1185">Reference proteome</keyword>
<comment type="catalytic activity">
    <reaction evidence="1">
        <text>ATP + protein L-histidine = ADP + protein N-phospho-L-histidine.</text>
        <dbReference type="EC" id="2.7.13.3"/>
    </reaction>
</comment>
<dbReference type="InterPro" id="IPR005467">
    <property type="entry name" value="His_kinase_dom"/>
</dbReference>
<sequence>MTPRSIRGRLLLWTGALTLVALAAAYLTLSALLEGFVTRRLAAELAADARGIMAFAEWDAAGQFTVAAPPPDARFETPLSGWYWQVTDGTEVLARAPGLVTGDLGTGGSAATGPDGAALMTHLDRFTAPGDSRDLTVTVTLPEADRQAELAAIRRPLGASLAVLGALLLLAQGLAVRLGLTDLARFAAGVAEVRAGRRDRLPPPRAVELQPLAAELDRLLVVNAEAVARARAHAGDLAHALKTPLAVLANRATPADRALLDRMDRTLRWHLKRARAVGAGQAAHVATPVAPVLEDLVQVLRPEALRRDIALRLEVEGAPEFRGDAEDLAEMLGNLAENAVKWAALTVRMCAFAEAGALVFEVCDDGPGIPAEDRQRLLARGARLDEGAPGHGLGLAIVADRVALYGGTLTLEEAPEGGLCARLRLPAAEAR</sequence>
<keyword evidence="7 11" id="KW-0418">Kinase</keyword>
<organism evidence="11 12">
    <name type="scientific">Salipiger marinus</name>
    <dbReference type="NCBI Taxonomy" id="555512"/>
    <lineage>
        <taxon>Bacteria</taxon>
        <taxon>Pseudomonadati</taxon>
        <taxon>Pseudomonadota</taxon>
        <taxon>Alphaproteobacteria</taxon>
        <taxon>Rhodobacterales</taxon>
        <taxon>Roseobacteraceae</taxon>
        <taxon>Salipiger</taxon>
    </lineage>
</organism>
<dbReference type="InterPro" id="IPR036890">
    <property type="entry name" value="HATPase_C_sf"/>
</dbReference>
<evidence type="ECO:0000313" key="12">
    <source>
        <dbReference type="Proteomes" id="UP000199093"/>
    </source>
</evidence>
<keyword evidence="9" id="KW-0472">Membrane</keyword>
<dbReference type="AlphaFoldDB" id="A0A1G8I6G2"/>
<dbReference type="GO" id="GO:0005886">
    <property type="term" value="C:plasma membrane"/>
    <property type="evidence" value="ECO:0007669"/>
    <property type="project" value="TreeGrafter"/>
</dbReference>
<dbReference type="PANTHER" id="PTHR45436:SF5">
    <property type="entry name" value="SENSOR HISTIDINE KINASE TRCS"/>
    <property type="match status" value="1"/>
</dbReference>
<gene>
    <name evidence="11" type="ORF">SAMN04487993_1001248</name>
</gene>
<dbReference type="OrthoDB" id="9815202at2"/>
<accession>A0A1G8I6G2</accession>
<keyword evidence="4" id="KW-0597">Phosphoprotein</keyword>
<dbReference type="SMART" id="SM00387">
    <property type="entry name" value="HATPase_c"/>
    <property type="match status" value="1"/>
</dbReference>
<feature type="domain" description="Histidine kinase" evidence="10">
    <location>
        <begin position="236"/>
        <end position="429"/>
    </location>
</feature>
<dbReference type="Pfam" id="PF02518">
    <property type="entry name" value="HATPase_c"/>
    <property type="match status" value="1"/>
</dbReference>
<evidence type="ECO:0000256" key="9">
    <source>
        <dbReference type="ARBA" id="ARBA00023136"/>
    </source>
</evidence>
<reference evidence="11 12" key="1">
    <citation type="submission" date="2016-10" db="EMBL/GenBank/DDBJ databases">
        <authorList>
            <person name="de Groot N.N."/>
        </authorList>
    </citation>
    <scope>NUCLEOTIDE SEQUENCE [LARGE SCALE GENOMIC DNA]</scope>
    <source>
        <strain evidence="11 12">DSM 26424</strain>
    </source>
</reference>
<dbReference type="GO" id="GO:0000160">
    <property type="term" value="P:phosphorelay signal transduction system"/>
    <property type="evidence" value="ECO:0007669"/>
    <property type="project" value="TreeGrafter"/>
</dbReference>
<dbReference type="Proteomes" id="UP000199093">
    <property type="component" value="Unassembled WGS sequence"/>
</dbReference>
<dbReference type="PANTHER" id="PTHR45436">
    <property type="entry name" value="SENSOR HISTIDINE KINASE YKOH"/>
    <property type="match status" value="1"/>
</dbReference>
<dbReference type="RefSeq" id="WP_089842508.1">
    <property type="nucleotide sequence ID" value="NZ_FNEJ01000001.1"/>
</dbReference>
<dbReference type="EMBL" id="FNEJ01000001">
    <property type="protein sequence ID" value="SDI14427.1"/>
    <property type="molecule type" value="Genomic_DNA"/>
</dbReference>
<dbReference type="PROSITE" id="PS50109">
    <property type="entry name" value="HIS_KIN"/>
    <property type="match status" value="1"/>
</dbReference>
<evidence type="ECO:0000256" key="6">
    <source>
        <dbReference type="ARBA" id="ARBA00022692"/>
    </source>
</evidence>
<comment type="subcellular location">
    <subcellularLocation>
        <location evidence="2">Membrane</location>
    </subcellularLocation>
</comment>
<evidence type="ECO:0000313" key="11">
    <source>
        <dbReference type="EMBL" id="SDI14427.1"/>
    </source>
</evidence>